<proteinExistence type="predicted"/>
<protein>
    <submittedName>
        <fullName evidence="1">Uncharacterized protein</fullName>
    </submittedName>
</protein>
<evidence type="ECO:0000313" key="1">
    <source>
        <dbReference type="EMBL" id="OTA40825.1"/>
    </source>
</evidence>
<sequence>MEEILRGYRDRAYALLAENRAQSREGIELLVRERLPHVAAAMQAGGKPLTTEQLEALYHELLEISFTMFSLGYTIAHTVDRNASARV</sequence>
<dbReference type="AlphaFoldDB" id="A0A1Y2T6K1"/>
<accession>A0A1Y2T6K1</accession>
<dbReference type="EMBL" id="LWLV01001130">
    <property type="protein sequence ID" value="OTA40825.1"/>
    <property type="molecule type" value="Genomic_DNA"/>
</dbReference>
<name>A0A1Y2T6K1_SYMTR</name>
<comment type="caution">
    <text evidence="1">The sequence shown here is derived from an EMBL/GenBank/DDBJ whole genome shotgun (WGS) entry which is preliminary data.</text>
</comment>
<reference evidence="2" key="1">
    <citation type="submission" date="2016-04" db="EMBL/GenBank/DDBJ databases">
        <authorList>
            <person name="Antunes L.P."/>
            <person name="Martins L.F."/>
            <person name="Pereira R.V."/>
            <person name="Thomas A.M."/>
            <person name="Barbosa D."/>
            <person name="Nascimento L."/>
            <person name="Silva G.M."/>
            <person name="Condomitti G.W."/>
            <person name="Digiampietri L.A."/>
            <person name="Lombardi K.C."/>
            <person name="Ramos P.L."/>
            <person name="Quaggio R.B."/>
            <person name="Oliveira J.C."/>
            <person name="Pascon R.C."/>
            <person name="Cruz J.B."/>
            <person name="Silva A.M."/>
            <person name="Setubal J.C."/>
        </authorList>
    </citation>
    <scope>NUCLEOTIDE SEQUENCE [LARGE SCALE GENOMIC DNA]</scope>
</reference>
<evidence type="ECO:0000313" key="2">
    <source>
        <dbReference type="Proteomes" id="UP000194267"/>
    </source>
</evidence>
<gene>
    <name evidence="1" type="ORF">A6D92_12840</name>
</gene>
<organism evidence="1 2">
    <name type="scientific">Symbiobacterium thermophilum</name>
    <dbReference type="NCBI Taxonomy" id="2734"/>
    <lineage>
        <taxon>Bacteria</taxon>
        <taxon>Bacillati</taxon>
        <taxon>Bacillota</taxon>
        <taxon>Clostridia</taxon>
        <taxon>Eubacteriales</taxon>
        <taxon>Symbiobacteriaceae</taxon>
        <taxon>Symbiobacterium</taxon>
    </lineage>
</organism>
<dbReference type="Proteomes" id="UP000194267">
    <property type="component" value="Unassembled WGS sequence"/>
</dbReference>